<reference evidence="4 5" key="1">
    <citation type="submission" date="2018-06" db="EMBL/GenBank/DDBJ databases">
        <title>Genomic Encyclopedia of Archaeal and Bacterial Type Strains, Phase II (KMG-II): from individual species to whole genera.</title>
        <authorList>
            <person name="Goeker M."/>
        </authorList>
    </citation>
    <scope>NUCLEOTIDE SEQUENCE [LARGE SCALE GENOMIC DNA]</scope>
    <source>
        <strain evidence="4 5">JCM 11668</strain>
    </source>
</reference>
<feature type="compositionally biased region" description="Polar residues" evidence="2">
    <location>
        <begin position="243"/>
        <end position="252"/>
    </location>
</feature>
<evidence type="ECO:0000256" key="1">
    <source>
        <dbReference type="SAM" id="Coils"/>
    </source>
</evidence>
<feature type="transmembrane region" description="Helical" evidence="3">
    <location>
        <begin position="26"/>
        <end position="47"/>
    </location>
</feature>
<sequence length="572" mass="63064">MFQRVLNYIAGVDRETLATCPPTDRIWAAHLGVSLCLSFVVVFGISFHATGYMISDVRLQAATSFVIATVVFMFDRALYQSDWFYQGLLRRNEDGTESDLSWKQTAWRLLRVTVRLSISFGLAWVIATFLELAIFSDSISERIEQNRAAANAPVVQKVEQFQAQLDAESERRRANLETLETALRNAPTAIPSADPAANARFDEIEQRIKALDTEEQGLRAELREIDKNILKYAAEENAEETGQKLSDANSGKSGIGPRYQFAKRQRESLEQQRDARQAEITQLRTKRDELRAVQNKLMMDALALREQEIAGIKSKRESLQAQVDEARASLKQFETRKDERIEAYRREVMSAAHFQAKAKNDPLSRMTAYQELKKDAKDGATIVLFSWMTKLFVIFLEVVPVLAKMFFAPPSVYAARIQARVSGDRLTSQLPKGAIVAQPMQVRTIPVTAKPAAPANGATNPAAATTPPAKVAPLQQVRRSVLQPVVQVPRPAQPAPQAAAQPQANGPAPGAQSAQLKKADSPTIVPTAKPVNGAVVGNGTVPVQQIAAQEAALGADMDRLIREARDRNVAGK</sequence>
<comment type="caution">
    <text evidence="4">The sequence shown here is derived from an EMBL/GenBank/DDBJ whole genome shotgun (WGS) entry which is preliminary data.</text>
</comment>
<keyword evidence="3" id="KW-1133">Transmembrane helix</keyword>
<dbReference type="Pfam" id="PF14362">
    <property type="entry name" value="DUF4407"/>
    <property type="match status" value="1"/>
</dbReference>
<feature type="region of interest" description="Disordered" evidence="2">
    <location>
        <begin position="237"/>
        <end position="258"/>
    </location>
</feature>
<proteinExistence type="predicted"/>
<feature type="compositionally biased region" description="Low complexity" evidence="2">
    <location>
        <begin position="489"/>
        <end position="515"/>
    </location>
</feature>
<feature type="transmembrane region" description="Helical" evidence="3">
    <location>
        <begin position="116"/>
        <end position="135"/>
    </location>
</feature>
<evidence type="ECO:0000313" key="5">
    <source>
        <dbReference type="Proteomes" id="UP000248148"/>
    </source>
</evidence>
<evidence type="ECO:0000256" key="3">
    <source>
        <dbReference type="SAM" id="Phobius"/>
    </source>
</evidence>
<protein>
    <submittedName>
        <fullName evidence="4">Uncharacterized protein DUF4407</fullName>
    </submittedName>
</protein>
<evidence type="ECO:0000313" key="4">
    <source>
        <dbReference type="EMBL" id="PYF04061.1"/>
    </source>
</evidence>
<dbReference type="AlphaFoldDB" id="A0A318TGN1"/>
<dbReference type="EMBL" id="QJTI01000004">
    <property type="protein sequence ID" value="PYF04061.1"/>
    <property type="molecule type" value="Genomic_DNA"/>
</dbReference>
<feature type="coiled-coil region" evidence="1">
    <location>
        <begin position="259"/>
        <end position="336"/>
    </location>
</feature>
<feature type="region of interest" description="Disordered" evidence="2">
    <location>
        <begin position="489"/>
        <end position="529"/>
    </location>
</feature>
<keyword evidence="3" id="KW-0812">Transmembrane</keyword>
<keyword evidence="5" id="KW-1185">Reference proteome</keyword>
<evidence type="ECO:0000256" key="2">
    <source>
        <dbReference type="SAM" id="MobiDB-lite"/>
    </source>
</evidence>
<dbReference type="InterPro" id="IPR025519">
    <property type="entry name" value="DUF4407"/>
</dbReference>
<keyword evidence="1" id="KW-0175">Coiled coil</keyword>
<keyword evidence="3" id="KW-0472">Membrane</keyword>
<feature type="coiled-coil region" evidence="1">
    <location>
        <begin position="201"/>
        <end position="228"/>
    </location>
</feature>
<accession>A0A318TGN1</accession>
<name>A0A318TGN1_9BRAD</name>
<dbReference type="OrthoDB" id="8135237at2"/>
<gene>
    <name evidence="4" type="ORF">BJ122_10438</name>
</gene>
<organism evidence="4 5">
    <name type="scientific">Rhodopseudomonas faecalis</name>
    <dbReference type="NCBI Taxonomy" id="99655"/>
    <lineage>
        <taxon>Bacteria</taxon>
        <taxon>Pseudomonadati</taxon>
        <taxon>Pseudomonadota</taxon>
        <taxon>Alphaproteobacteria</taxon>
        <taxon>Hyphomicrobiales</taxon>
        <taxon>Nitrobacteraceae</taxon>
        <taxon>Rhodopseudomonas</taxon>
    </lineage>
</organism>
<dbReference type="Proteomes" id="UP000248148">
    <property type="component" value="Unassembled WGS sequence"/>
</dbReference>
<dbReference type="RefSeq" id="WP_110780039.1">
    <property type="nucleotide sequence ID" value="NZ_QJTI01000004.1"/>
</dbReference>